<dbReference type="InterPro" id="IPR000477">
    <property type="entry name" value="RT_dom"/>
</dbReference>
<dbReference type="InterPro" id="IPR058912">
    <property type="entry name" value="HTH_animal"/>
</dbReference>
<dbReference type="Proteomes" id="UP001176940">
    <property type="component" value="Unassembled WGS sequence"/>
</dbReference>
<name>A0ABN9MCR5_9NEOB</name>
<comment type="caution">
    <text evidence="2">The sequence shown here is derived from an EMBL/GenBank/DDBJ whole genome shotgun (WGS) entry which is preliminary data.</text>
</comment>
<sequence length="435" mass="49717">MNERVHNLQWCMGRFPNRNIKQVRNPALNFAHRGQRHFNRGKIDNVISKYSESGIIDTKTSEFLRKNNPITPVFYTLPKIHKDLSNPPGRPIVASTDSILSPLSIYLEKILTPITQTSPSFILDTGEFLKCIKGLGRVPVDTILVTLDVKDLYTSIPHLDGINAVHHSLTTAGLTTSQINLCVELLTIVLYNNFFLFQDTFYLQKRGTAMGSNVAPPYANTYMTEFETSVIYKHPLFQNVSLWKRFIDDIFCIWGGTLESLQEFFLFLNGAWPGIKFTISHDSHSINFLDTMVLKDQAGFLTTDLFTKSTDRNSLLHFQSFHPPSTKRSIPISQFQRVKRIVPDRNLCENRLQNMTSKFIERGYPPRVLAQSRNPPPRHPTRIRVHAFPLCTHITPSLSFFTRLLGDTGISCPQPIRIYLSLDLLFYHVSEGHPI</sequence>
<organism evidence="2 3">
    <name type="scientific">Ranitomeya imitator</name>
    <name type="common">mimic poison frog</name>
    <dbReference type="NCBI Taxonomy" id="111125"/>
    <lineage>
        <taxon>Eukaryota</taxon>
        <taxon>Metazoa</taxon>
        <taxon>Chordata</taxon>
        <taxon>Craniata</taxon>
        <taxon>Vertebrata</taxon>
        <taxon>Euteleostomi</taxon>
        <taxon>Amphibia</taxon>
        <taxon>Batrachia</taxon>
        <taxon>Anura</taxon>
        <taxon>Neobatrachia</taxon>
        <taxon>Hyloidea</taxon>
        <taxon>Dendrobatidae</taxon>
        <taxon>Dendrobatinae</taxon>
        <taxon>Ranitomeya</taxon>
    </lineage>
</organism>
<dbReference type="PROSITE" id="PS50878">
    <property type="entry name" value="RT_POL"/>
    <property type="match status" value="1"/>
</dbReference>
<evidence type="ECO:0000259" key="1">
    <source>
        <dbReference type="PROSITE" id="PS50878"/>
    </source>
</evidence>
<dbReference type="PANTHER" id="PTHR21301:SF12">
    <property type="match status" value="1"/>
</dbReference>
<feature type="domain" description="Reverse transcriptase" evidence="1">
    <location>
        <begin position="58"/>
        <end position="305"/>
    </location>
</feature>
<keyword evidence="3" id="KW-1185">Reference proteome</keyword>
<proteinExistence type="predicted"/>
<feature type="non-terminal residue" evidence="2">
    <location>
        <position position="435"/>
    </location>
</feature>
<accession>A0ABN9MCR5</accession>
<gene>
    <name evidence="2" type="ORF">RIMI_LOCUS19364396</name>
</gene>
<evidence type="ECO:0000313" key="2">
    <source>
        <dbReference type="EMBL" id="CAJ0964569.1"/>
    </source>
</evidence>
<evidence type="ECO:0000313" key="3">
    <source>
        <dbReference type="Proteomes" id="UP001176940"/>
    </source>
</evidence>
<dbReference type="Pfam" id="PF26215">
    <property type="entry name" value="HTH_animal"/>
    <property type="match status" value="1"/>
</dbReference>
<protein>
    <recommendedName>
        <fullName evidence="1">Reverse transcriptase domain-containing protein</fullName>
    </recommendedName>
</protein>
<dbReference type="PANTHER" id="PTHR21301">
    <property type="entry name" value="REVERSE TRANSCRIPTASE"/>
    <property type="match status" value="1"/>
</dbReference>
<dbReference type="EMBL" id="CAUEEQ010061623">
    <property type="protein sequence ID" value="CAJ0964569.1"/>
    <property type="molecule type" value="Genomic_DNA"/>
</dbReference>
<reference evidence="2" key="1">
    <citation type="submission" date="2023-07" db="EMBL/GenBank/DDBJ databases">
        <authorList>
            <person name="Stuckert A."/>
        </authorList>
    </citation>
    <scope>NUCLEOTIDE SEQUENCE</scope>
</reference>